<dbReference type="InterPro" id="IPR017850">
    <property type="entry name" value="Alkaline_phosphatase_core_sf"/>
</dbReference>
<gene>
    <name evidence="1" type="ORF">IV57_GL001380</name>
</gene>
<keyword evidence="2" id="KW-1185">Reference proteome</keyword>
<dbReference type="EMBL" id="JQCF01000028">
    <property type="protein sequence ID" value="KRN97974.1"/>
    <property type="molecule type" value="Genomic_DNA"/>
</dbReference>
<reference evidence="1 2" key="1">
    <citation type="journal article" date="2015" name="Genome Announc.">
        <title>Expanding the biotechnology potential of lactobacilli through comparative genomics of 213 strains and associated genera.</title>
        <authorList>
            <person name="Sun Z."/>
            <person name="Harris H.M."/>
            <person name="McCann A."/>
            <person name="Guo C."/>
            <person name="Argimon S."/>
            <person name="Zhang W."/>
            <person name="Yang X."/>
            <person name="Jeffery I.B."/>
            <person name="Cooney J.C."/>
            <person name="Kagawa T.F."/>
            <person name="Liu W."/>
            <person name="Song Y."/>
            <person name="Salvetti E."/>
            <person name="Wrobel A."/>
            <person name="Rasinkangas P."/>
            <person name="Parkhill J."/>
            <person name="Rea M.C."/>
            <person name="O'Sullivan O."/>
            <person name="Ritari J."/>
            <person name="Douillard F.P."/>
            <person name="Paul Ross R."/>
            <person name="Yang R."/>
            <person name="Briner A.E."/>
            <person name="Felis G.E."/>
            <person name="de Vos W.M."/>
            <person name="Barrangou R."/>
            <person name="Klaenhammer T.R."/>
            <person name="Caufield P.W."/>
            <person name="Cui Y."/>
            <person name="Zhang H."/>
            <person name="O'Toole P.W."/>
        </authorList>
    </citation>
    <scope>NUCLEOTIDE SEQUENCE [LARGE SCALE GENOMIC DNA]</scope>
    <source>
        <strain evidence="1 2">DSM 24716</strain>
    </source>
</reference>
<name>A0A0R2LDK1_9LACO</name>
<dbReference type="STRING" id="993692.IV57_GL001380"/>
<dbReference type="PATRIC" id="fig|993692.3.peg.1401"/>
<dbReference type="AlphaFoldDB" id="A0A0R2LDK1"/>
<sequence>MADVSNNRIIDSLKRKFKNGSRFVFWYDNDAEFTDELNDIDDSLSGIAQVIILKKGEQLKTKMKLLSAPEDEKILVYSPERQPVLERNHLRDMVLYSDTFTADAQEMIRQDLSLPEKLNPFVKNYAKFFASKERRNKFARYDVESFIDTPDMAILATIVNSNQRVVNFFDILRIILCEDIHDNKYLTEFAKYDILDDFWELIRKIFNYDEKQPSLIKLAASLFLTETFHQMGLDVPKRVANYDLSDKYSNASTFVNQFSNFNFVDGDKFENLADEVWGLVDGNTLFKNIKPDDLAKSDVFGIFDRRILLWEQRRLLLGDFDNRLNNMTFPELVNQRIELHYGSKYKVVYNMILSAWKLLSSIGRKLANNTETMINDYIQSGYLIDTYYREFILSYQSSGMIEQFIETKKLVESSYSKDYLDDYNFSWTDQLRYNRLPSRHLQRNFYKNYIEPEQNRIVVIISDAFRFEAAKELQKNLSMDDQITAQKMDYLISGLPSVTYMGMPSLLPNDNLELVDKKLLVDDKEAIDIKTREKILVNRNANSAAYWLDSLKGASSKEIKQLFAGKEVVYIYHNHIDAIADDPKTEDGVFKATQEAIKEIQDLIARLRTQSISQFYVTADHGYIYRNENLTDTDKISEDVNANDLKSQRYIVSEKVIDEPGISKQLMGDVLDNDDQRFVYYPQTSNVFRAAGSVNYVHGGASLQEMIVPLLNIKATSSKSKAEDVQLQLVSSNRNITSLEVPIRLLQAAPISSTVRPVMYEVYFVDDNKELISAKISVNANLKVDKVEGRIIDLSINLIDKNYDKSKKYNLVIKNTNTGEISKATYNMDIASFGDFDF</sequence>
<dbReference type="NCBIfam" id="TIGR02687">
    <property type="entry name" value="BREX-1 system phosphatase PglZ type A"/>
    <property type="match status" value="1"/>
</dbReference>
<organism evidence="1 2">
    <name type="scientific">Companilactobacillus kimchiensis</name>
    <dbReference type="NCBI Taxonomy" id="993692"/>
    <lineage>
        <taxon>Bacteria</taxon>
        <taxon>Bacillati</taxon>
        <taxon>Bacillota</taxon>
        <taxon>Bacilli</taxon>
        <taxon>Lactobacillales</taxon>
        <taxon>Lactobacillaceae</taxon>
        <taxon>Companilactobacillus</taxon>
    </lineage>
</organism>
<dbReference type="Pfam" id="PF08665">
    <property type="entry name" value="PglZ"/>
    <property type="match status" value="1"/>
</dbReference>
<evidence type="ECO:0000313" key="1">
    <source>
        <dbReference type="EMBL" id="KRN97974.1"/>
    </source>
</evidence>
<dbReference type="InterPro" id="IPR014060">
    <property type="entry name" value="PglZ"/>
</dbReference>
<evidence type="ECO:0000313" key="2">
    <source>
        <dbReference type="Proteomes" id="UP000051006"/>
    </source>
</evidence>
<comment type="caution">
    <text evidence="1">The sequence shown here is derived from an EMBL/GenBank/DDBJ whole genome shotgun (WGS) entry which is preliminary data.</text>
</comment>
<protein>
    <submittedName>
        <fullName evidence="1">Uncharacterized protein</fullName>
    </submittedName>
</protein>
<dbReference type="RefSeq" id="WP_057881547.1">
    <property type="nucleotide sequence ID" value="NZ_JQCF01000028.1"/>
</dbReference>
<proteinExistence type="predicted"/>
<dbReference type="SUPFAM" id="SSF53649">
    <property type="entry name" value="Alkaline phosphatase-like"/>
    <property type="match status" value="1"/>
</dbReference>
<dbReference type="Proteomes" id="UP000051006">
    <property type="component" value="Unassembled WGS sequence"/>
</dbReference>
<accession>A0A0R2LDK1</accession>